<evidence type="ECO:0000313" key="2">
    <source>
        <dbReference type="Proteomes" id="UP000316304"/>
    </source>
</evidence>
<keyword evidence="2" id="KW-1185">Reference proteome</keyword>
<dbReference type="Proteomes" id="UP000316304">
    <property type="component" value="Unassembled WGS sequence"/>
</dbReference>
<accession>A0A5C6CIB4</accession>
<name>A0A5C6CIB4_9BACT</name>
<reference evidence="1 2" key="1">
    <citation type="submission" date="2019-02" db="EMBL/GenBank/DDBJ databases">
        <title>Deep-cultivation of Planctomycetes and their phenomic and genomic characterization uncovers novel biology.</title>
        <authorList>
            <person name="Wiegand S."/>
            <person name="Jogler M."/>
            <person name="Boedeker C."/>
            <person name="Pinto D."/>
            <person name="Vollmers J."/>
            <person name="Rivas-Marin E."/>
            <person name="Kohn T."/>
            <person name="Peeters S.H."/>
            <person name="Heuer A."/>
            <person name="Rast P."/>
            <person name="Oberbeckmann S."/>
            <person name="Bunk B."/>
            <person name="Jeske O."/>
            <person name="Meyerdierks A."/>
            <person name="Storesund J.E."/>
            <person name="Kallscheuer N."/>
            <person name="Luecker S."/>
            <person name="Lage O.M."/>
            <person name="Pohl T."/>
            <person name="Merkel B.J."/>
            <person name="Hornburger P."/>
            <person name="Mueller R.-W."/>
            <person name="Bruemmer F."/>
            <person name="Labrenz M."/>
            <person name="Spormann A.M."/>
            <person name="Op Den Camp H."/>
            <person name="Overmann J."/>
            <person name="Amann R."/>
            <person name="Jetten M.S.M."/>
            <person name="Mascher T."/>
            <person name="Medema M.H."/>
            <person name="Devos D.P."/>
            <person name="Kaster A.-K."/>
            <person name="Ovreas L."/>
            <person name="Rohde M."/>
            <person name="Galperin M.Y."/>
            <person name="Jogler C."/>
        </authorList>
    </citation>
    <scope>NUCLEOTIDE SEQUENCE [LARGE SCALE GENOMIC DNA]</scope>
    <source>
        <strain evidence="1 2">Pla52o</strain>
    </source>
</reference>
<organism evidence="1 2">
    <name type="scientific">Novipirellula galeiformis</name>
    <dbReference type="NCBI Taxonomy" id="2528004"/>
    <lineage>
        <taxon>Bacteria</taxon>
        <taxon>Pseudomonadati</taxon>
        <taxon>Planctomycetota</taxon>
        <taxon>Planctomycetia</taxon>
        <taxon>Pirellulales</taxon>
        <taxon>Pirellulaceae</taxon>
        <taxon>Novipirellula</taxon>
    </lineage>
</organism>
<dbReference type="EMBL" id="SJPT01000005">
    <property type="protein sequence ID" value="TWU22489.1"/>
    <property type="molecule type" value="Genomic_DNA"/>
</dbReference>
<evidence type="ECO:0000313" key="1">
    <source>
        <dbReference type="EMBL" id="TWU22489.1"/>
    </source>
</evidence>
<dbReference type="AlphaFoldDB" id="A0A5C6CIB4"/>
<protein>
    <submittedName>
        <fullName evidence="1">Uncharacterized protein</fullName>
    </submittedName>
</protein>
<sequence length="63" mass="7299">MNVAVRKTIEIPRDYRVKVRRVIFRGEPNYARRVILVRGGIVTVKYGDGTIRREPIGNVIDVF</sequence>
<proteinExistence type="predicted"/>
<gene>
    <name evidence="1" type="ORF">Pla52o_35460</name>
</gene>
<comment type="caution">
    <text evidence="1">The sequence shown here is derived from an EMBL/GenBank/DDBJ whole genome shotgun (WGS) entry which is preliminary data.</text>
</comment>